<dbReference type="EMBL" id="SRPF01000002">
    <property type="protein sequence ID" value="TGN39880.1"/>
    <property type="molecule type" value="Genomic_DNA"/>
</dbReference>
<feature type="region of interest" description="Disordered" evidence="1">
    <location>
        <begin position="69"/>
        <end position="96"/>
    </location>
</feature>
<accession>A0A4Z1C3G4</accession>
<dbReference type="Proteomes" id="UP000298325">
    <property type="component" value="Unassembled WGS sequence"/>
</dbReference>
<dbReference type="AlphaFoldDB" id="A0A4Z1C3G4"/>
<protein>
    <submittedName>
        <fullName evidence="2">DUF1315 family protein</fullName>
    </submittedName>
</protein>
<keyword evidence="3" id="KW-1185">Reference proteome</keyword>
<name>A0A4Z1C3G4_9GAMM</name>
<gene>
    <name evidence="2" type="ORF">E5Q11_06145</name>
</gene>
<reference evidence="2 3" key="1">
    <citation type="submission" date="2019-04" db="EMBL/GenBank/DDBJ databases">
        <authorList>
            <person name="Park S."/>
            <person name="Yoon J.-H."/>
        </authorList>
    </citation>
    <scope>NUCLEOTIDE SEQUENCE [LARGE SCALE GENOMIC DNA]</scope>
    <source>
        <strain evidence="2 3">HJM-18</strain>
    </source>
</reference>
<evidence type="ECO:0000313" key="3">
    <source>
        <dbReference type="Proteomes" id="UP000298325"/>
    </source>
</evidence>
<evidence type="ECO:0000256" key="1">
    <source>
        <dbReference type="SAM" id="MobiDB-lite"/>
    </source>
</evidence>
<evidence type="ECO:0000313" key="2">
    <source>
        <dbReference type="EMBL" id="TGN39880.1"/>
    </source>
</evidence>
<sequence length="96" mass="11006">MTYDELIKRLDPSVYQNLKRSLELGKWPDGRKLTPEQRTICMEAIIYYEEHHQVPTEQRVGYLDRGKKAGTACDPSVSRTTKGSPDEAGNFFEVKS</sequence>
<dbReference type="RefSeq" id="WP_135802544.1">
    <property type="nucleotide sequence ID" value="NZ_SRPF01000002.1"/>
</dbReference>
<organism evidence="2 3">
    <name type="scientific">Marinobacter confluentis</name>
    <dbReference type="NCBI Taxonomy" id="1697557"/>
    <lineage>
        <taxon>Bacteria</taxon>
        <taxon>Pseudomonadati</taxon>
        <taxon>Pseudomonadota</taxon>
        <taxon>Gammaproteobacteria</taxon>
        <taxon>Pseudomonadales</taxon>
        <taxon>Marinobacteraceae</taxon>
        <taxon>Marinobacter</taxon>
    </lineage>
</organism>
<comment type="caution">
    <text evidence="2">The sequence shown here is derived from an EMBL/GenBank/DDBJ whole genome shotgun (WGS) entry which is preliminary data.</text>
</comment>
<dbReference type="Pfam" id="PF07023">
    <property type="entry name" value="DUF1315"/>
    <property type="match status" value="1"/>
</dbReference>
<proteinExistence type="predicted"/>
<dbReference type="OrthoDB" id="5616307at2"/>
<dbReference type="InterPro" id="IPR009749">
    <property type="entry name" value="DUF1315"/>
</dbReference>